<evidence type="ECO:0000313" key="2">
    <source>
        <dbReference type="Proteomes" id="UP001189429"/>
    </source>
</evidence>
<name>A0ABN9Y476_9DINO</name>
<protein>
    <submittedName>
        <fullName evidence="1">Uncharacterized protein</fullName>
    </submittedName>
</protein>
<reference evidence="1" key="1">
    <citation type="submission" date="2023-10" db="EMBL/GenBank/DDBJ databases">
        <authorList>
            <person name="Chen Y."/>
            <person name="Shah S."/>
            <person name="Dougan E. K."/>
            <person name="Thang M."/>
            <person name="Chan C."/>
        </authorList>
    </citation>
    <scope>NUCLEOTIDE SEQUENCE [LARGE SCALE GENOMIC DNA]</scope>
</reference>
<dbReference type="EMBL" id="CAUYUJ010021804">
    <property type="protein sequence ID" value="CAK0907093.1"/>
    <property type="molecule type" value="Genomic_DNA"/>
</dbReference>
<comment type="caution">
    <text evidence="1">The sequence shown here is derived from an EMBL/GenBank/DDBJ whole genome shotgun (WGS) entry which is preliminary data.</text>
</comment>
<accession>A0ABN9Y476</accession>
<keyword evidence="2" id="KW-1185">Reference proteome</keyword>
<gene>
    <name evidence="1" type="ORF">PCOR1329_LOCUS82221</name>
</gene>
<proteinExistence type="predicted"/>
<sequence length="182" mass="19189">MLDCASFLPEAGRREEIAKVANDALAKAGFSSRESLVFTGFSDLGTLAKAPGLAEAVIRRALAVVKEGAPALPAAGGGAVAKTESAATLHINLEERLTALNLAGLPRELKPPSVLVGQMATDIARPLARIARRPANATCCARGLKRQGVAAPFTARDLRKFLPGWCADEKRATLTMTQWQSE</sequence>
<feature type="non-terminal residue" evidence="1">
    <location>
        <position position="182"/>
    </location>
</feature>
<evidence type="ECO:0000313" key="1">
    <source>
        <dbReference type="EMBL" id="CAK0907093.1"/>
    </source>
</evidence>
<organism evidence="1 2">
    <name type="scientific">Prorocentrum cordatum</name>
    <dbReference type="NCBI Taxonomy" id="2364126"/>
    <lineage>
        <taxon>Eukaryota</taxon>
        <taxon>Sar</taxon>
        <taxon>Alveolata</taxon>
        <taxon>Dinophyceae</taxon>
        <taxon>Prorocentrales</taxon>
        <taxon>Prorocentraceae</taxon>
        <taxon>Prorocentrum</taxon>
    </lineage>
</organism>
<dbReference type="Proteomes" id="UP001189429">
    <property type="component" value="Unassembled WGS sequence"/>
</dbReference>